<evidence type="ECO:0000256" key="4">
    <source>
        <dbReference type="ARBA" id="ARBA00022833"/>
    </source>
</evidence>
<accession>A0A3F2RS15</accession>
<evidence type="ECO:0000256" key="7">
    <source>
        <dbReference type="SAM" id="SignalP"/>
    </source>
</evidence>
<reference evidence="11 12" key="1">
    <citation type="submission" date="2018-07" db="EMBL/GenBank/DDBJ databases">
        <title>Genome sequencing of oomycete isolates from Chile give support for New Zealand origin for Phytophthora kernoviae and make available the first Nothophytophthora sp. genome.</title>
        <authorList>
            <person name="Studholme D.J."/>
            <person name="Sanfuentes E."/>
            <person name="Panda P."/>
            <person name="Hill R."/>
            <person name="Sambles C."/>
            <person name="Grant M."/>
            <person name="Williams N.M."/>
            <person name="Mcdougal R.L."/>
        </authorList>
    </citation>
    <scope>NUCLEOTIDE SEQUENCE [LARGE SCALE GENOMIC DNA]</scope>
    <source>
        <strain evidence="10">Chile6</strain>
        <strain evidence="9">Chile7</strain>
    </source>
</reference>
<dbReference type="InterPro" id="IPR041891">
    <property type="entry name" value="Alpha_CA_prokaryot-like"/>
</dbReference>
<dbReference type="Proteomes" id="UP000284657">
    <property type="component" value="Unassembled WGS sequence"/>
</dbReference>
<proteinExistence type="inferred from homology"/>
<feature type="signal peptide" evidence="7">
    <location>
        <begin position="1"/>
        <end position="20"/>
    </location>
</feature>
<dbReference type="PROSITE" id="PS51144">
    <property type="entry name" value="ALPHA_CA_2"/>
    <property type="match status" value="1"/>
</dbReference>
<dbReference type="PANTHER" id="PTHR18952">
    <property type="entry name" value="CARBONIC ANHYDRASE"/>
    <property type="match status" value="1"/>
</dbReference>
<dbReference type="InterPro" id="IPR023561">
    <property type="entry name" value="Carbonic_anhydrase_a-class"/>
</dbReference>
<dbReference type="InterPro" id="IPR036398">
    <property type="entry name" value="CA_dom_sf"/>
</dbReference>
<evidence type="ECO:0000313" key="12">
    <source>
        <dbReference type="Proteomes" id="UP000284657"/>
    </source>
</evidence>
<comment type="similarity">
    <text evidence="1">Belongs to the alpha-carbonic anhydrase family.</text>
</comment>
<evidence type="ECO:0000256" key="5">
    <source>
        <dbReference type="ARBA" id="ARBA00023239"/>
    </source>
</evidence>
<comment type="catalytic activity">
    <reaction evidence="6">
        <text>hydrogencarbonate + H(+) = CO2 + H2O</text>
        <dbReference type="Rhea" id="RHEA:10748"/>
        <dbReference type="ChEBI" id="CHEBI:15377"/>
        <dbReference type="ChEBI" id="CHEBI:15378"/>
        <dbReference type="ChEBI" id="CHEBI:16526"/>
        <dbReference type="ChEBI" id="CHEBI:17544"/>
        <dbReference type="EC" id="4.2.1.1"/>
    </reaction>
</comment>
<dbReference type="EMBL" id="MBAD02002157">
    <property type="protein sequence ID" value="RLN49341.1"/>
    <property type="molecule type" value="Genomic_DNA"/>
</dbReference>
<dbReference type="SUPFAM" id="SSF51069">
    <property type="entry name" value="Carbonic anhydrase"/>
    <property type="match status" value="1"/>
</dbReference>
<evidence type="ECO:0000256" key="2">
    <source>
        <dbReference type="ARBA" id="ARBA00012925"/>
    </source>
</evidence>
<evidence type="ECO:0000256" key="1">
    <source>
        <dbReference type="ARBA" id="ARBA00010718"/>
    </source>
</evidence>
<protein>
    <recommendedName>
        <fullName evidence="2">carbonic anhydrase</fullName>
        <ecNumber evidence="2">4.2.1.1</ecNumber>
    </recommendedName>
</protein>
<feature type="chain" id="PRO_5033377457" description="carbonic anhydrase" evidence="7">
    <location>
        <begin position="21"/>
        <end position="278"/>
    </location>
</feature>
<gene>
    <name evidence="9" type="ORF">BBJ29_005263</name>
    <name evidence="10" type="ORF">BBP00_00004977</name>
</gene>
<feature type="domain" description="Alpha-carbonic anhydrase" evidence="8">
    <location>
        <begin position="29"/>
        <end position="278"/>
    </location>
</feature>
<dbReference type="EMBL" id="MBDO02000133">
    <property type="protein sequence ID" value="RLN62104.1"/>
    <property type="molecule type" value="Genomic_DNA"/>
</dbReference>
<dbReference type="EC" id="4.2.1.1" evidence="2"/>
<dbReference type="CDD" id="cd03124">
    <property type="entry name" value="alpha_CA_prokaryotic_like"/>
    <property type="match status" value="1"/>
</dbReference>
<dbReference type="Gene3D" id="3.10.200.10">
    <property type="entry name" value="Alpha carbonic anhydrase"/>
    <property type="match status" value="1"/>
</dbReference>
<keyword evidence="7" id="KW-0732">Signal</keyword>
<keyword evidence="5" id="KW-0456">Lyase</keyword>
<organism evidence="10 11">
    <name type="scientific">Phytophthora kernoviae</name>
    <dbReference type="NCBI Taxonomy" id="325452"/>
    <lineage>
        <taxon>Eukaryota</taxon>
        <taxon>Sar</taxon>
        <taxon>Stramenopiles</taxon>
        <taxon>Oomycota</taxon>
        <taxon>Peronosporomycetes</taxon>
        <taxon>Peronosporales</taxon>
        <taxon>Peronosporaceae</taxon>
        <taxon>Phytophthora</taxon>
    </lineage>
</organism>
<dbReference type="Pfam" id="PF00194">
    <property type="entry name" value="Carb_anhydrase"/>
    <property type="match status" value="1"/>
</dbReference>
<evidence type="ECO:0000259" key="8">
    <source>
        <dbReference type="PROSITE" id="PS51144"/>
    </source>
</evidence>
<dbReference type="PANTHER" id="PTHR18952:SF265">
    <property type="entry name" value="CARBONIC ANHYDRASE"/>
    <property type="match status" value="1"/>
</dbReference>
<comment type="caution">
    <text evidence="10">The sequence shown here is derived from an EMBL/GenBank/DDBJ whole genome shotgun (WGS) entry which is preliminary data.</text>
</comment>
<dbReference type="Proteomes" id="UP000277300">
    <property type="component" value="Unassembled WGS sequence"/>
</dbReference>
<keyword evidence="4" id="KW-0862">Zinc</keyword>
<dbReference type="GO" id="GO:0004089">
    <property type="term" value="F:carbonate dehydratase activity"/>
    <property type="evidence" value="ECO:0007669"/>
    <property type="project" value="UniProtKB-EC"/>
</dbReference>
<dbReference type="SMART" id="SM01057">
    <property type="entry name" value="Carb_anhydrase"/>
    <property type="match status" value="1"/>
</dbReference>
<evidence type="ECO:0000313" key="10">
    <source>
        <dbReference type="EMBL" id="RLN62104.1"/>
    </source>
</evidence>
<sequence length="278" mass="29703">MKFLTSVSAIAAACALTASATVAEVATGPVWGYRANDSSMVSTADWAGTFPACGGTRQSPIDIETTSAGGHTKQTGKSKSALTFSGTCSQYNMTEPHEPLDVVVVESSSTCKAAANGVSYNMKQFHLHAPSEHTLDGEALDGEIHFVHQSDDGKALLVVGVFLQKAARSDGWLTPVLNGLDHVNSTDTHEPIVVKLRSYATLVKKVIKAGAIYNYPGSLTTPGCDEIADWWVVQTPIKISSADFDRLHKDLVEYHITDNGNNARPVQPLNGRTVTRCD</sequence>
<name>A0A3F2RS15_9STRA</name>
<dbReference type="OrthoDB" id="429145at2759"/>
<dbReference type="InterPro" id="IPR001148">
    <property type="entry name" value="CA_dom"/>
</dbReference>
<evidence type="ECO:0000256" key="3">
    <source>
        <dbReference type="ARBA" id="ARBA00022723"/>
    </source>
</evidence>
<keyword evidence="3" id="KW-0479">Metal-binding</keyword>
<evidence type="ECO:0000256" key="6">
    <source>
        <dbReference type="ARBA" id="ARBA00048348"/>
    </source>
</evidence>
<evidence type="ECO:0000313" key="9">
    <source>
        <dbReference type="EMBL" id="RLN49341.1"/>
    </source>
</evidence>
<dbReference type="GO" id="GO:0008270">
    <property type="term" value="F:zinc ion binding"/>
    <property type="evidence" value="ECO:0007669"/>
    <property type="project" value="InterPro"/>
</dbReference>
<dbReference type="AlphaFoldDB" id="A0A3F2RS15"/>
<evidence type="ECO:0000313" key="11">
    <source>
        <dbReference type="Proteomes" id="UP000277300"/>
    </source>
</evidence>